<feature type="region of interest" description="Disordered" evidence="1">
    <location>
        <begin position="120"/>
        <end position="152"/>
    </location>
</feature>
<feature type="region of interest" description="Disordered" evidence="1">
    <location>
        <begin position="1"/>
        <end position="45"/>
    </location>
</feature>
<dbReference type="Proteomes" id="UP000299102">
    <property type="component" value="Unassembled WGS sequence"/>
</dbReference>
<evidence type="ECO:0000313" key="3">
    <source>
        <dbReference type="Proteomes" id="UP000299102"/>
    </source>
</evidence>
<name>A0A4C1XWW2_EUMVA</name>
<organism evidence="2 3">
    <name type="scientific">Eumeta variegata</name>
    <name type="common">Bagworm moth</name>
    <name type="synonym">Eumeta japonica</name>
    <dbReference type="NCBI Taxonomy" id="151549"/>
    <lineage>
        <taxon>Eukaryota</taxon>
        <taxon>Metazoa</taxon>
        <taxon>Ecdysozoa</taxon>
        <taxon>Arthropoda</taxon>
        <taxon>Hexapoda</taxon>
        <taxon>Insecta</taxon>
        <taxon>Pterygota</taxon>
        <taxon>Neoptera</taxon>
        <taxon>Endopterygota</taxon>
        <taxon>Lepidoptera</taxon>
        <taxon>Glossata</taxon>
        <taxon>Ditrysia</taxon>
        <taxon>Tineoidea</taxon>
        <taxon>Psychidae</taxon>
        <taxon>Oiketicinae</taxon>
        <taxon>Eumeta</taxon>
    </lineage>
</organism>
<feature type="compositionally biased region" description="Basic and acidic residues" evidence="1">
    <location>
        <begin position="55"/>
        <end position="65"/>
    </location>
</feature>
<feature type="compositionally biased region" description="Polar residues" evidence="1">
    <location>
        <begin position="8"/>
        <end position="23"/>
    </location>
</feature>
<keyword evidence="3" id="KW-1185">Reference proteome</keyword>
<proteinExistence type="predicted"/>
<comment type="caution">
    <text evidence="2">The sequence shown here is derived from an EMBL/GenBank/DDBJ whole genome shotgun (WGS) entry which is preliminary data.</text>
</comment>
<dbReference type="EMBL" id="BGZK01000965">
    <property type="protein sequence ID" value="GBP66707.1"/>
    <property type="molecule type" value="Genomic_DNA"/>
</dbReference>
<dbReference type="AlphaFoldDB" id="A0A4C1XWW2"/>
<accession>A0A4C1XWW2</accession>
<evidence type="ECO:0000256" key="1">
    <source>
        <dbReference type="SAM" id="MobiDB-lite"/>
    </source>
</evidence>
<gene>
    <name evidence="2" type="ORF">EVAR_50086_1</name>
</gene>
<reference evidence="2 3" key="1">
    <citation type="journal article" date="2019" name="Commun. Biol.">
        <title>The bagworm genome reveals a unique fibroin gene that provides high tensile strength.</title>
        <authorList>
            <person name="Kono N."/>
            <person name="Nakamura H."/>
            <person name="Ohtoshi R."/>
            <person name="Tomita M."/>
            <person name="Numata K."/>
            <person name="Arakawa K."/>
        </authorList>
    </citation>
    <scope>NUCLEOTIDE SEQUENCE [LARGE SCALE GENOMIC DNA]</scope>
</reference>
<feature type="region of interest" description="Disordered" evidence="1">
    <location>
        <begin position="55"/>
        <end position="74"/>
    </location>
</feature>
<sequence length="152" mass="16312">MSDKDDASTFTTRQSSCRTSPSGFTILDDPGSTAGAGKRQRESPCQIILAMRPQRESERCEIKDEQSEEVESTEQALHKASKEELLNRAHEAAIVVALNLRLAEVELATASAKLEAAEAGRMRGGEVGGGYQENPEERNGPDINATIGHGSA</sequence>
<protein>
    <submittedName>
        <fullName evidence="2">Uncharacterized protein</fullName>
    </submittedName>
</protein>
<evidence type="ECO:0000313" key="2">
    <source>
        <dbReference type="EMBL" id="GBP66707.1"/>
    </source>
</evidence>